<dbReference type="EMBL" id="CM046388">
    <property type="protein sequence ID" value="KAI8572242.1"/>
    <property type="molecule type" value="Genomic_DNA"/>
</dbReference>
<keyword evidence="2" id="KW-1185">Reference proteome</keyword>
<sequence>MKPGPLEGLPRQLVPGLLYPDSPQSIDVLMCGFRNSRNPSTLMAALFFTMMARKILSIDGWFHLGISICLEIDASRFGGSSAYSQHSRYTLIIVL</sequence>
<name>A0ACC0Q2H6_RHOML</name>
<proteinExistence type="predicted"/>
<dbReference type="Proteomes" id="UP001062846">
    <property type="component" value="Chromosome 1"/>
</dbReference>
<organism evidence="1 2">
    <name type="scientific">Rhododendron molle</name>
    <name type="common">Chinese azalea</name>
    <name type="synonym">Azalea mollis</name>
    <dbReference type="NCBI Taxonomy" id="49168"/>
    <lineage>
        <taxon>Eukaryota</taxon>
        <taxon>Viridiplantae</taxon>
        <taxon>Streptophyta</taxon>
        <taxon>Embryophyta</taxon>
        <taxon>Tracheophyta</taxon>
        <taxon>Spermatophyta</taxon>
        <taxon>Magnoliopsida</taxon>
        <taxon>eudicotyledons</taxon>
        <taxon>Gunneridae</taxon>
        <taxon>Pentapetalae</taxon>
        <taxon>asterids</taxon>
        <taxon>Ericales</taxon>
        <taxon>Ericaceae</taxon>
        <taxon>Ericoideae</taxon>
        <taxon>Rhodoreae</taxon>
        <taxon>Rhododendron</taxon>
    </lineage>
</organism>
<evidence type="ECO:0000313" key="1">
    <source>
        <dbReference type="EMBL" id="KAI8572242.1"/>
    </source>
</evidence>
<protein>
    <submittedName>
        <fullName evidence="1">Uncharacterized protein</fullName>
    </submittedName>
</protein>
<evidence type="ECO:0000313" key="2">
    <source>
        <dbReference type="Proteomes" id="UP001062846"/>
    </source>
</evidence>
<gene>
    <name evidence="1" type="ORF">RHMOL_Rhmol01G0182600</name>
</gene>
<comment type="caution">
    <text evidence="1">The sequence shown here is derived from an EMBL/GenBank/DDBJ whole genome shotgun (WGS) entry which is preliminary data.</text>
</comment>
<reference evidence="1" key="1">
    <citation type="submission" date="2022-02" db="EMBL/GenBank/DDBJ databases">
        <title>Plant Genome Project.</title>
        <authorList>
            <person name="Zhang R.-G."/>
        </authorList>
    </citation>
    <scope>NUCLEOTIDE SEQUENCE</scope>
    <source>
        <strain evidence="1">AT1</strain>
    </source>
</reference>
<accession>A0ACC0Q2H6</accession>